<comment type="caution">
    <text evidence="2">The sequence shown here is derived from an EMBL/GenBank/DDBJ whole genome shotgun (WGS) entry which is preliminary data.</text>
</comment>
<dbReference type="Pfam" id="PF12070">
    <property type="entry name" value="SCAI"/>
    <property type="match status" value="1"/>
</dbReference>
<dbReference type="AlphaFoldDB" id="A0A4C1S8Y2"/>
<reference evidence="2 3" key="1">
    <citation type="journal article" date="2019" name="Commun. Biol.">
        <title>The bagworm genome reveals a unique fibroin gene that provides high tensile strength.</title>
        <authorList>
            <person name="Kono N."/>
            <person name="Nakamura H."/>
            <person name="Ohtoshi R."/>
            <person name="Tomita M."/>
            <person name="Numata K."/>
            <person name="Arakawa K."/>
        </authorList>
    </citation>
    <scope>NUCLEOTIDE SEQUENCE [LARGE SCALE GENOMIC DNA]</scope>
</reference>
<dbReference type="OrthoDB" id="525027at2759"/>
<accession>A0A4C1S8Y2</accession>
<feature type="region of interest" description="Disordered" evidence="1">
    <location>
        <begin position="1"/>
        <end position="22"/>
    </location>
</feature>
<dbReference type="EMBL" id="BGZK01003205">
    <property type="protein sequence ID" value="GBO98712.1"/>
    <property type="molecule type" value="Genomic_DNA"/>
</dbReference>
<evidence type="ECO:0000256" key="1">
    <source>
        <dbReference type="SAM" id="MobiDB-lite"/>
    </source>
</evidence>
<dbReference type="InterPro" id="IPR022709">
    <property type="entry name" value="SCAI"/>
</dbReference>
<name>A0A4C1S8Y2_EUMVA</name>
<organism evidence="2 3">
    <name type="scientific">Eumeta variegata</name>
    <name type="common">Bagworm moth</name>
    <name type="synonym">Eumeta japonica</name>
    <dbReference type="NCBI Taxonomy" id="151549"/>
    <lineage>
        <taxon>Eukaryota</taxon>
        <taxon>Metazoa</taxon>
        <taxon>Ecdysozoa</taxon>
        <taxon>Arthropoda</taxon>
        <taxon>Hexapoda</taxon>
        <taxon>Insecta</taxon>
        <taxon>Pterygota</taxon>
        <taxon>Neoptera</taxon>
        <taxon>Endopterygota</taxon>
        <taxon>Lepidoptera</taxon>
        <taxon>Glossata</taxon>
        <taxon>Ditrysia</taxon>
        <taxon>Tineoidea</taxon>
        <taxon>Psychidae</taxon>
        <taxon>Oiketicinae</taxon>
        <taxon>Eumeta</taxon>
    </lineage>
</organism>
<evidence type="ECO:0000313" key="2">
    <source>
        <dbReference type="EMBL" id="GBO98712.1"/>
    </source>
</evidence>
<dbReference type="GO" id="GO:0006351">
    <property type="term" value="P:DNA-templated transcription"/>
    <property type="evidence" value="ECO:0007669"/>
    <property type="project" value="InterPro"/>
</dbReference>
<sequence length="236" mass="27099">MVKAGDKPYRSQDTPDKQTGRYTGSSRFNFDSDFAPDLHSGSAFDSILIDYLFYQQHQGSLFTLFLHSPLTAFCYCCNISNIPVSMWDKSQSHIDRFMAEASKSITRSRVDPTYIQFLGDDFLRLLILRFVFCDMVLHLHRSFDSRTHRPKASPPLPEAEVLDNITLVHIIYDLAILLDARSYFSDSHVVRRRQACAGQGVMTRDTSFAQNEDAKYNRSDLPCNYYLRNVHLVSGM</sequence>
<dbReference type="STRING" id="151549.A0A4C1S8Y2"/>
<evidence type="ECO:0000313" key="3">
    <source>
        <dbReference type="Proteomes" id="UP000299102"/>
    </source>
</evidence>
<keyword evidence="3" id="KW-1185">Reference proteome</keyword>
<feature type="compositionally biased region" description="Basic and acidic residues" evidence="1">
    <location>
        <begin position="1"/>
        <end position="19"/>
    </location>
</feature>
<dbReference type="GO" id="GO:0003714">
    <property type="term" value="F:transcription corepressor activity"/>
    <property type="evidence" value="ECO:0007669"/>
    <property type="project" value="InterPro"/>
</dbReference>
<dbReference type="PANTHER" id="PTHR21243">
    <property type="entry name" value="PROTEIN SCAI"/>
    <property type="match status" value="1"/>
</dbReference>
<protein>
    <submittedName>
        <fullName evidence="2">Protein SCAI</fullName>
    </submittedName>
</protein>
<proteinExistence type="predicted"/>
<gene>
    <name evidence="2" type="primary">Scai</name>
    <name evidence="2" type="ORF">EVAR_69456_1</name>
</gene>
<dbReference type="Proteomes" id="UP000299102">
    <property type="component" value="Unassembled WGS sequence"/>
</dbReference>